<dbReference type="InterPro" id="IPR004358">
    <property type="entry name" value="Sig_transdc_His_kin-like_C"/>
</dbReference>
<dbReference type="PANTHER" id="PTHR43047">
    <property type="entry name" value="TWO-COMPONENT HISTIDINE PROTEIN KINASE"/>
    <property type="match status" value="1"/>
</dbReference>
<evidence type="ECO:0000313" key="8">
    <source>
        <dbReference type="Proteomes" id="UP000601435"/>
    </source>
</evidence>
<evidence type="ECO:0000259" key="6">
    <source>
        <dbReference type="PROSITE" id="PS50109"/>
    </source>
</evidence>
<evidence type="ECO:0000256" key="5">
    <source>
        <dbReference type="SAM" id="MobiDB-lite"/>
    </source>
</evidence>
<organism evidence="7 8">
    <name type="scientific">Symbiodinium necroappetens</name>
    <dbReference type="NCBI Taxonomy" id="1628268"/>
    <lineage>
        <taxon>Eukaryota</taxon>
        <taxon>Sar</taxon>
        <taxon>Alveolata</taxon>
        <taxon>Dinophyceae</taxon>
        <taxon>Suessiales</taxon>
        <taxon>Symbiodiniaceae</taxon>
        <taxon>Symbiodinium</taxon>
    </lineage>
</organism>
<dbReference type="Proteomes" id="UP000601435">
    <property type="component" value="Unassembled WGS sequence"/>
</dbReference>
<dbReference type="SUPFAM" id="SSF47384">
    <property type="entry name" value="Homodimeric domain of signal transducing histidine kinase"/>
    <property type="match status" value="1"/>
</dbReference>
<dbReference type="InterPro" id="IPR005467">
    <property type="entry name" value="His_kinase_dom"/>
</dbReference>
<dbReference type="Pfam" id="PF02518">
    <property type="entry name" value="HATPase_c"/>
    <property type="match status" value="1"/>
</dbReference>
<feature type="compositionally biased region" description="Polar residues" evidence="5">
    <location>
        <begin position="76"/>
        <end position="89"/>
    </location>
</feature>
<dbReference type="EC" id="2.7.13.3" evidence="2"/>
<keyword evidence="3" id="KW-0808">Transferase</keyword>
<evidence type="ECO:0000256" key="4">
    <source>
        <dbReference type="ARBA" id="ARBA00022777"/>
    </source>
</evidence>
<dbReference type="SMART" id="SM00387">
    <property type="entry name" value="HATPase_c"/>
    <property type="match status" value="1"/>
</dbReference>
<keyword evidence="4" id="KW-0418">Kinase</keyword>
<dbReference type="GO" id="GO:0005886">
    <property type="term" value="C:plasma membrane"/>
    <property type="evidence" value="ECO:0007669"/>
    <property type="project" value="TreeGrafter"/>
</dbReference>
<dbReference type="InterPro" id="IPR036890">
    <property type="entry name" value="HATPase_C_sf"/>
</dbReference>
<evidence type="ECO:0000256" key="2">
    <source>
        <dbReference type="ARBA" id="ARBA00012438"/>
    </source>
</evidence>
<feature type="domain" description="Histidine kinase" evidence="6">
    <location>
        <begin position="123"/>
        <end position="344"/>
    </location>
</feature>
<evidence type="ECO:0000256" key="3">
    <source>
        <dbReference type="ARBA" id="ARBA00022679"/>
    </source>
</evidence>
<comment type="caution">
    <text evidence="7">The sequence shown here is derived from an EMBL/GenBank/DDBJ whole genome shotgun (WGS) entry which is preliminary data.</text>
</comment>
<evidence type="ECO:0000313" key="7">
    <source>
        <dbReference type="EMBL" id="CAE7453037.1"/>
    </source>
</evidence>
<dbReference type="InterPro" id="IPR003594">
    <property type="entry name" value="HATPase_dom"/>
</dbReference>
<dbReference type="PANTHER" id="PTHR43047:SF72">
    <property type="entry name" value="OSMOSENSING HISTIDINE PROTEIN KINASE SLN1"/>
    <property type="match status" value="1"/>
</dbReference>
<protein>
    <recommendedName>
        <fullName evidence="2">histidine kinase</fullName>
        <ecNumber evidence="2">2.7.13.3</ecNumber>
    </recommendedName>
</protein>
<comment type="catalytic activity">
    <reaction evidence="1">
        <text>ATP + protein L-histidine = ADP + protein N-phospho-L-histidine.</text>
        <dbReference type="EC" id="2.7.13.3"/>
    </reaction>
</comment>
<dbReference type="Gene3D" id="1.10.287.130">
    <property type="match status" value="1"/>
</dbReference>
<evidence type="ECO:0000256" key="1">
    <source>
        <dbReference type="ARBA" id="ARBA00000085"/>
    </source>
</evidence>
<dbReference type="PROSITE" id="PS50109">
    <property type="entry name" value="HIS_KIN"/>
    <property type="match status" value="1"/>
</dbReference>
<dbReference type="Gene3D" id="3.30.565.10">
    <property type="entry name" value="Histidine kinase-like ATPase, C-terminal domain"/>
    <property type="match status" value="1"/>
</dbReference>
<feature type="region of interest" description="Disordered" evidence="5">
    <location>
        <begin position="34"/>
        <end position="89"/>
    </location>
</feature>
<name>A0A812RRA6_9DINO</name>
<dbReference type="OrthoDB" id="434196at2759"/>
<dbReference type="AlphaFoldDB" id="A0A812RRA6"/>
<dbReference type="GO" id="GO:0009927">
    <property type="term" value="F:histidine phosphotransfer kinase activity"/>
    <property type="evidence" value="ECO:0007669"/>
    <property type="project" value="TreeGrafter"/>
</dbReference>
<proteinExistence type="predicted"/>
<dbReference type="PRINTS" id="PR00344">
    <property type="entry name" value="BCTRLSENSOR"/>
</dbReference>
<accession>A0A812RRA6</accession>
<dbReference type="GO" id="GO:0000155">
    <property type="term" value="F:phosphorelay sensor kinase activity"/>
    <property type="evidence" value="ECO:0007669"/>
    <property type="project" value="InterPro"/>
</dbReference>
<reference evidence="7" key="1">
    <citation type="submission" date="2021-02" db="EMBL/GenBank/DDBJ databases">
        <authorList>
            <person name="Dougan E. K."/>
            <person name="Rhodes N."/>
            <person name="Thang M."/>
            <person name="Chan C."/>
        </authorList>
    </citation>
    <scope>NUCLEOTIDE SEQUENCE</scope>
</reference>
<dbReference type="SUPFAM" id="SSF55874">
    <property type="entry name" value="ATPase domain of HSP90 chaperone/DNA topoisomerase II/histidine kinase"/>
    <property type="match status" value="1"/>
</dbReference>
<sequence length="357" mass="38800">MTQLRGEIAAELRALHSRELANFGLQLKHMISELPTSTPLKPRRSKDSSGANASETSARALDLPVQASKSPDLGMSPSTNDSQATDSTASTITKEVVKYDESTGEVAVSVKTSCMPDSSIVGLVNHELRSPLNGLAGYARTLAETDTKYQKEFRLFTNTAQFALDNVTNLIDLWSYAGKQLGDLVADGVSVEDVKDLTQQLLNRATTRKGKPLIKSTVALEMSVEDPSLALTGDISSLTDMHFHLVANAIKFTDRGEVSATWRRTDDGLSLTVRDTGIGMAQTCLNRIFDPFEVEDKSDSRKYEGIGLGLAVVREIARLHGAKLFVKSTKGEGSEFEVRFPRGALVDPTRDTASDHH</sequence>
<dbReference type="InterPro" id="IPR036097">
    <property type="entry name" value="HisK_dim/P_sf"/>
</dbReference>
<dbReference type="EMBL" id="CAJNJA010019942">
    <property type="protein sequence ID" value="CAE7453037.1"/>
    <property type="molecule type" value="Genomic_DNA"/>
</dbReference>
<gene>
    <name evidence="7" type="primary">rcsC</name>
    <name evidence="7" type="ORF">SNEC2469_LOCUS12568</name>
</gene>
<feature type="compositionally biased region" description="Polar residues" evidence="5">
    <location>
        <begin position="48"/>
        <end position="57"/>
    </location>
</feature>
<keyword evidence="8" id="KW-1185">Reference proteome</keyword>